<feature type="transmembrane region" description="Helical" evidence="3">
    <location>
        <begin position="12"/>
        <end position="30"/>
    </location>
</feature>
<keyword evidence="3" id="KW-0472">Membrane</keyword>
<dbReference type="Pfam" id="PF02470">
    <property type="entry name" value="MlaD"/>
    <property type="match status" value="1"/>
</dbReference>
<reference evidence="5 6" key="1">
    <citation type="journal article" date="2011" name="Front. Microbiol.">
        <title>Two Strains of Crocosphaera watsonii with Highly Conserved Genomes are Distinguished by Strain-Specific Features.</title>
        <authorList>
            <person name="Bench S.R."/>
            <person name="Ilikchyan I.N."/>
            <person name="Tripp H.J."/>
            <person name="Zehr J.P."/>
        </authorList>
    </citation>
    <scope>NUCLEOTIDE SEQUENCE [LARGE SCALE GENOMIC DNA]</scope>
    <source>
        <strain evidence="5 6">WH 0003</strain>
    </source>
</reference>
<comment type="caution">
    <text evidence="5">The sequence shown here is derived from an EMBL/GenBank/DDBJ whole genome shotgun (WGS) entry which is preliminary data.</text>
</comment>
<keyword evidence="3" id="KW-0812">Transmembrane</keyword>
<dbReference type="Gene3D" id="1.10.287.950">
    <property type="entry name" value="Methyl-accepting chemotaxis protein"/>
    <property type="match status" value="1"/>
</dbReference>
<dbReference type="RefSeq" id="WP_007312730.1">
    <property type="nucleotide sequence ID" value="NZ_AESD01000734.1"/>
</dbReference>
<keyword evidence="1" id="KW-0175">Coiled coil</keyword>
<accession>G5JBW2</accession>
<name>G5JBW2_CROWT</name>
<keyword evidence="3" id="KW-1133">Transmembrane helix</keyword>
<sequence length="465" mass="50396">MLRMRTLQEGSVGLFALFGLIIFGSIVVWLRGGILGQQTYQFFADFENVDGLQIGAPVRYRGVAVGKILGLQPSSNGVTVAVEISSAELRIPKDSKVRINRSGLIGEASVDITPSRELDEEALAIDPVGKDCASAEQILCNNDEGIKGERGSQLVEALTRLSRTYSDPEFVGNLNAAARNVAKAGDKIATLSQEVTELSKAARGEIGGVSDLISSADQAAKDASQLMLNVNTVVAENRTDFNRTVSSAANLVSNLDGLVSENRGNIVNTLSSIERTSDQVRLLAMNFNTTVDRVNEGIDEIDMAQLANDLEVLMANAAQTAQNLQNLSQSLNDPEVLVTIQKTLDSARVTFENTQKITSDVEELTGDPTFRQNIRKLIDGLGNLVAYTEQLEQQVYVGQVIESVTAQVEYSLLPQQHLKSFSPEQKVPARLPKRLSPINKPVPTTETKAAPTPVEKDEEKQESSR</sequence>
<proteinExistence type="predicted"/>
<protein>
    <recommendedName>
        <fullName evidence="4">Mce/MlaD domain-containing protein</fullName>
    </recommendedName>
</protein>
<evidence type="ECO:0000259" key="4">
    <source>
        <dbReference type="Pfam" id="PF02470"/>
    </source>
</evidence>
<dbReference type="EMBL" id="AESD01000734">
    <property type="protein sequence ID" value="EHJ10311.1"/>
    <property type="molecule type" value="Genomic_DNA"/>
</dbReference>
<evidence type="ECO:0000256" key="2">
    <source>
        <dbReference type="SAM" id="MobiDB-lite"/>
    </source>
</evidence>
<feature type="coiled-coil region" evidence="1">
    <location>
        <begin position="303"/>
        <end position="330"/>
    </location>
</feature>
<evidence type="ECO:0000256" key="3">
    <source>
        <dbReference type="SAM" id="Phobius"/>
    </source>
</evidence>
<feature type="compositionally biased region" description="Basic and acidic residues" evidence="2">
    <location>
        <begin position="454"/>
        <end position="465"/>
    </location>
</feature>
<organism evidence="5 6">
    <name type="scientific">Crocosphaera watsonii WH 0003</name>
    <dbReference type="NCBI Taxonomy" id="423471"/>
    <lineage>
        <taxon>Bacteria</taxon>
        <taxon>Bacillati</taxon>
        <taxon>Cyanobacteriota</taxon>
        <taxon>Cyanophyceae</taxon>
        <taxon>Oscillatoriophycideae</taxon>
        <taxon>Chroococcales</taxon>
        <taxon>Aphanothecaceae</taxon>
        <taxon>Crocosphaera</taxon>
    </lineage>
</organism>
<evidence type="ECO:0000313" key="5">
    <source>
        <dbReference type="EMBL" id="EHJ10311.1"/>
    </source>
</evidence>
<dbReference type="PATRIC" id="fig|423471.3.peg.4615"/>
<dbReference type="GeneID" id="88768286"/>
<dbReference type="PANTHER" id="PTHR34675:SF1">
    <property type="entry name" value="PROTEIN TRIGALACTOSYLDIACYLGLYCEROL 2, CHLOROPLASTIC"/>
    <property type="match status" value="1"/>
</dbReference>
<feature type="region of interest" description="Disordered" evidence="2">
    <location>
        <begin position="423"/>
        <end position="465"/>
    </location>
</feature>
<feature type="domain" description="Mce/MlaD" evidence="4">
    <location>
        <begin position="38"/>
        <end position="114"/>
    </location>
</feature>
<evidence type="ECO:0000313" key="6">
    <source>
        <dbReference type="Proteomes" id="UP000003477"/>
    </source>
</evidence>
<evidence type="ECO:0000256" key="1">
    <source>
        <dbReference type="SAM" id="Coils"/>
    </source>
</evidence>
<dbReference type="InterPro" id="IPR003399">
    <property type="entry name" value="Mce/MlaD"/>
</dbReference>
<dbReference type="AlphaFoldDB" id="G5JBW2"/>
<dbReference type="InterPro" id="IPR039342">
    <property type="entry name" value="TGD2-like"/>
</dbReference>
<dbReference type="Proteomes" id="UP000003477">
    <property type="component" value="Unassembled WGS sequence"/>
</dbReference>
<dbReference type="PANTHER" id="PTHR34675">
    <property type="entry name" value="PROTEIN TRIGALACTOSYLDIACYLGLYCEROL 2, CHLOROPLASTIC"/>
    <property type="match status" value="1"/>
</dbReference>
<gene>
    <name evidence="5" type="ORF">CWATWH0003_4925</name>
</gene>